<evidence type="ECO:0000313" key="2">
    <source>
        <dbReference type="EMBL" id="GBG86684.1"/>
    </source>
</evidence>
<dbReference type="Proteomes" id="UP000265515">
    <property type="component" value="Unassembled WGS sequence"/>
</dbReference>
<sequence>MANGETPGNDGLPVEFYRHHWEMLGESLVSVYYEIQMGGVLPVSACRGIISLLFKKGDTNEIRNWRSISLLNVSYKILVKVLTRRLGRYLPQLVADDQAAFVQGRSIYDNIVTAVEALDVVNQEELEVSILLLDMEKAYDRVNWSYVFSTLKWMNFGDPFCTWVVALYSLSTASVMVNGHISAPFKLSRSLRQGCPLAPLLFIVHLEVLLNNIRAHVQVVGLETNQITCKVKALADDLFAISTNTIESMTLLPVRYCLKQYEELSEATINWQKSVYFLPEQYSPVVKWGMKRIMQDESERFLGVQVALSSCAMRHEEILQPKVKPEMVSHPGTKEEVLSQIIFENHLIRDTTGSMLMADAKPGSFGRRWMEKGVVRLRDLWDEWRNNWIYTEELEGKLKLGKYSRQRMLQVLEAVPDEWKRIFSPEFVNLPGTWYEMAAQDEGSERSFLKTVELSGAGAKDFSSGFQQA</sequence>
<dbReference type="EMBL" id="BFEA01000574">
    <property type="protein sequence ID" value="GBG86684.1"/>
    <property type="molecule type" value="Genomic_DNA"/>
</dbReference>
<dbReference type="PANTHER" id="PTHR31635:SF196">
    <property type="entry name" value="REVERSE TRANSCRIPTASE DOMAIN-CONTAINING PROTEIN-RELATED"/>
    <property type="match status" value="1"/>
</dbReference>
<dbReference type="Pfam" id="PF00078">
    <property type="entry name" value="RVT_1"/>
    <property type="match status" value="1"/>
</dbReference>
<dbReference type="PROSITE" id="PS50878">
    <property type="entry name" value="RT_POL"/>
    <property type="match status" value="1"/>
</dbReference>
<organism evidence="2 3">
    <name type="scientific">Chara braunii</name>
    <name type="common">Braun's stonewort</name>
    <dbReference type="NCBI Taxonomy" id="69332"/>
    <lineage>
        <taxon>Eukaryota</taxon>
        <taxon>Viridiplantae</taxon>
        <taxon>Streptophyta</taxon>
        <taxon>Charophyceae</taxon>
        <taxon>Charales</taxon>
        <taxon>Characeae</taxon>
        <taxon>Chara</taxon>
    </lineage>
</organism>
<protein>
    <recommendedName>
        <fullName evidence="1">Reverse transcriptase domain-containing protein</fullName>
    </recommendedName>
</protein>
<evidence type="ECO:0000313" key="3">
    <source>
        <dbReference type="Proteomes" id="UP000265515"/>
    </source>
</evidence>
<dbReference type="PANTHER" id="PTHR31635">
    <property type="entry name" value="REVERSE TRANSCRIPTASE DOMAIN-CONTAINING PROTEIN-RELATED"/>
    <property type="match status" value="1"/>
</dbReference>
<name>A0A388LWI5_CHABU</name>
<evidence type="ECO:0000259" key="1">
    <source>
        <dbReference type="PROSITE" id="PS50878"/>
    </source>
</evidence>
<dbReference type="CDD" id="cd01650">
    <property type="entry name" value="RT_nLTR_like"/>
    <property type="match status" value="1"/>
</dbReference>
<dbReference type="InterPro" id="IPR000477">
    <property type="entry name" value="RT_dom"/>
</dbReference>
<gene>
    <name evidence="2" type="ORF">CBR_g41747</name>
</gene>
<comment type="caution">
    <text evidence="2">The sequence shown here is derived from an EMBL/GenBank/DDBJ whole genome shotgun (WGS) entry which is preliminary data.</text>
</comment>
<proteinExistence type="predicted"/>
<dbReference type="OrthoDB" id="1934719at2759"/>
<reference evidence="2 3" key="1">
    <citation type="journal article" date="2018" name="Cell">
        <title>The Chara Genome: Secondary Complexity and Implications for Plant Terrestrialization.</title>
        <authorList>
            <person name="Nishiyama T."/>
            <person name="Sakayama H."/>
            <person name="Vries J.D."/>
            <person name="Buschmann H."/>
            <person name="Saint-Marcoux D."/>
            <person name="Ullrich K.K."/>
            <person name="Haas F.B."/>
            <person name="Vanderstraeten L."/>
            <person name="Becker D."/>
            <person name="Lang D."/>
            <person name="Vosolsobe S."/>
            <person name="Rombauts S."/>
            <person name="Wilhelmsson P.K.I."/>
            <person name="Janitza P."/>
            <person name="Kern R."/>
            <person name="Heyl A."/>
            <person name="Rumpler F."/>
            <person name="Villalobos L.I.A.C."/>
            <person name="Clay J.M."/>
            <person name="Skokan R."/>
            <person name="Toyoda A."/>
            <person name="Suzuki Y."/>
            <person name="Kagoshima H."/>
            <person name="Schijlen E."/>
            <person name="Tajeshwar N."/>
            <person name="Catarino B."/>
            <person name="Hetherington A.J."/>
            <person name="Saltykova A."/>
            <person name="Bonnot C."/>
            <person name="Breuninger H."/>
            <person name="Symeonidi A."/>
            <person name="Radhakrishnan G.V."/>
            <person name="Van Nieuwerburgh F."/>
            <person name="Deforce D."/>
            <person name="Chang C."/>
            <person name="Karol K.G."/>
            <person name="Hedrich R."/>
            <person name="Ulvskov P."/>
            <person name="Glockner G."/>
            <person name="Delwiche C.F."/>
            <person name="Petrasek J."/>
            <person name="Van de Peer Y."/>
            <person name="Friml J."/>
            <person name="Beilby M."/>
            <person name="Dolan L."/>
            <person name="Kohara Y."/>
            <person name="Sugano S."/>
            <person name="Fujiyama A."/>
            <person name="Delaux P.-M."/>
            <person name="Quint M."/>
            <person name="TheiBen G."/>
            <person name="Hagemann M."/>
            <person name="Harholt J."/>
            <person name="Dunand C."/>
            <person name="Zachgo S."/>
            <person name="Langdale J."/>
            <person name="Maumus F."/>
            <person name="Straeten D.V.D."/>
            <person name="Gould S.B."/>
            <person name="Rensing S.A."/>
        </authorList>
    </citation>
    <scope>NUCLEOTIDE SEQUENCE [LARGE SCALE GENOMIC DNA]</scope>
    <source>
        <strain evidence="2 3">S276</strain>
    </source>
</reference>
<dbReference type="AlphaFoldDB" id="A0A388LWI5"/>
<dbReference type="Gramene" id="GBG86684">
    <property type="protein sequence ID" value="GBG86684"/>
    <property type="gene ID" value="CBR_g41747"/>
</dbReference>
<accession>A0A388LWI5</accession>
<keyword evidence="3" id="KW-1185">Reference proteome</keyword>
<feature type="domain" description="Reverse transcriptase" evidence="1">
    <location>
        <begin position="34"/>
        <end position="306"/>
    </location>
</feature>